<name>A0AAE6WFN8_9LACO</name>
<protein>
    <recommendedName>
        <fullName evidence="4">UDP-N-acetylglucosamine--peptide N-acetylglucosaminyltransferase stabilizing protein GtfB</fullName>
    </recommendedName>
    <alternativeName>
        <fullName evidence="4">Glycosyltransferase stabilizing protein GtfB</fullName>
    </alternativeName>
</protein>
<reference evidence="5 6" key="1">
    <citation type="journal article" date="2019" name="Nat. Med.">
        <title>Preventing dysbiosis of the neonatal mouse intestinal microbiome protects against late-onset sepsis.</title>
        <authorList>
            <person name="Singer J.R."/>
            <person name="Blosser E.G."/>
            <person name="Zindl C.L."/>
            <person name="Silberger D.J."/>
            <person name="Conlan S."/>
            <person name="Laufer V.A."/>
            <person name="DiToro D."/>
            <person name="Deming C."/>
            <person name="Kumar R."/>
            <person name="Morrow C.D."/>
            <person name="Segre J.A."/>
            <person name="Gray M.J."/>
            <person name="Randolph D.A."/>
            <person name="Weaver C.T."/>
        </authorList>
    </citation>
    <scope>NUCLEOTIDE SEQUENCE [LARGE SCALE GENOMIC DNA]</scope>
    <source>
        <strain evidence="5 6">V10</strain>
    </source>
</reference>
<comment type="function">
    <text evidence="4">Required for polymorphic O-glycosylation of the serine-rich repeat protein in this bacteria. A stabilizing protein that is part of the accessory SecA2/SecY2 system specifically required to export serine-rich repeat cell wall proteins usually encoded upstream in the same operon. The GtfA-GtfB complex adds GlcNAc from UDP-GlcNAc to the substrate protein, attaching the first sugar residue. Stabilizes the glycosylation activity of GtfA. Has no N-acetylglucosaminyl transferase activity on its own.</text>
</comment>
<organism evidence="5 6">
    <name type="scientific">Ligilactobacillus murinus</name>
    <dbReference type="NCBI Taxonomy" id="1622"/>
    <lineage>
        <taxon>Bacteria</taxon>
        <taxon>Bacillati</taxon>
        <taxon>Bacillota</taxon>
        <taxon>Bacilli</taxon>
        <taxon>Lactobacillales</taxon>
        <taxon>Lactobacillaceae</taxon>
        <taxon>Ligilactobacillus</taxon>
    </lineage>
</organism>
<dbReference type="GO" id="GO:0005886">
    <property type="term" value="C:plasma membrane"/>
    <property type="evidence" value="ECO:0007669"/>
    <property type="project" value="UniProtKB-SubCell"/>
</dbReference>
<gene>
    <name evidence="4 5" type="primary">gtfB</name>
    <name evidence="5" type="ORF">FEE40_02965</name>
</gene>
<dbReference type="NCBIfam" id="TIGR02919">
    <property type="entry name" value="accessory Sec system glycosylation chaperone GtfB"/>
    <property type="match status" value="1"/>
</dbReference>
<keyword evidence="3 4" id="KW-0472">Membrane</keyword>
<accession>A0AAE6WFN8</accession>
<dbReference type="AlphaFoldDB" id="A0AAE6WFN8"/>
<proteinExistence type="inferred from homology"/>
<evidence type="ECO:0000256" key="3">
    <source>
        <dbReference type="ARBA" id="ARBA00023136"/>
    </source>
</evidence>
<comment type="subcellular location">
    <subcellularLocation>
        <location evidence="4">Cell membrane</location>
        <topology evidence="4">Peripheral membrane protein</topology>
    </subcellularLocation>
</comment>
<evidence type="ECO:0000313" key="5">
    <source>
        <dbReference type="EMBL" id="QIA89223.1"/>
    </source>
</evidence>
<dbReference type="Proteomes" id="UP000463931">
    <property type="component" value="Chromosome"/>
</dbReference>
<comment type="pathway">
    <text evidence="1 4">Protein modification; protein glycosylation.</text>
</comment>
<dbReference type="GO" id="GO:0031647">
    <property type="term" value="P:regulation of protein stability"/>
    <property type="evidence" value="ECO:0007669"/>
    <property type="project" value="UniProtKB-UniRule"/>
</dbReference>
<evidence type="ECO:0000313" key="6">
    <source>
        <dbReference type="Proteomes" id="UP000463931"/>
    </source>
</evidence>
<comment type="subunit">
    <text evidence="4">Forms a heterotetramer with 2 subunits each of GtfA and GtfB. Part of the accessory SecA2/SecY2 protein translocation apparatus.</text>
</comment>
<comment type="similarity">
    <text evidence="4">Belongs to the GtfB family.</text>
</comment>
<dbReference type="InterPro" id="IPR014268">
    <property type="entry name" value="GtfB"/>
</dbReference>
<sequence length="440" mass="51198">MLNLFERNDQKTRDLLYSLKQAGFERPTVFLEDDGWLPPECESPFAYFAKQEKSGRPRYFNEIKVPRFWEIIGDNRQASIGFYGQTKAKIVYAAPKEKRWIKEVKWLDPAGRTRLIDHYDQYGHRFAQSVCDEAQKPIVKTYFDAKQHEVLVQNFVTDDLILNQGEQILTFKNLTEFTLYYLAKRKFSIEQIFINSLSYPLFVLLKLPQTGNDVLFWQEDFQGNIPGNMEMILNGSVPRLKKIVVQDAKAYQTAIQLSNNSPYFENLGFIYEKKRENGQRKQIFILTNSDQLEQIKTLSTQLSEFEFHIAAITEMSQKLMDLGHQANISLYPNIAPKELAKLWQQADFYLDINHHQELMQAVRQAFENEMLTVGFENTVHDRHFIAPENIYAPEQVEQMVQKLKRAASDRAYLATLLKAQKKQAEMGSVAMYQTVLGGNN</sequence>
<evidence type="ECO:0000256" key="2">
    <source>
        <dbReference type="ARBA" id="ARBA00022475"/>
    </source>
</evidence>
<dbReference type="HAMAP" id="MF_01473">
    <property type="entry name" value="GtfB"/>
    <property type="match status" value="1"/>
</dbReference>
<evidence type="ECO:0000256" key="1">
    <source>
        <dbReference type="ARBA" id="ARBA00004922"/>
    </source>
</evidence>
<keyword evidence="2 4" id="KW-1003">Cell membrane</keyword>
<dbReference type="EMBL" id="CP040852">
    <property type="protein sequence ID" value="QIA89223.1"/>
    <property type="molecule type" value="Genomic_DNA"/>
</dbReference>
<evidence type="ECO:0000256" key="4">
    <source>
        <dbReference type="HAMAP-Rule" id="MF_01473"/>
    </source>
</evidence>
<dbReference type="RefSeq" id="WP_163587682.1">
    <property type="nucleotide sequence ID" value="NZ_CP040852.1"/>
</dbReference>
<dbReference type="GO" id="GO:0017122">
    <property type="term" value="C:protein N-acetylglucosaminyltransferase complex"/>
    <property type="evidence" value="ECO:0007669"/>
    <property type="project" value="UniProtKB-UniRule"/>
</dbReference>